<keyword evidence="6" id="KW-0808">Transferase</keyword>
<evidence type="ECO:0000256" key="4">
    <source>
        <dbReference type="ARBA" id="ARBA00022502"/>
    </source>
</evidence>
<dbReference type="HOGENOM" id="CLU_012353_2_0_1"/>
<feature type="transmembrane region" description="Helical" evidence="12">
    <location>
        <begin position="215"/>
        <end position="235"/>
    </location>
</feature>
<evidence type="ECO:0000313" key="15">
    <source>
        <dbReference type="JaponicusDB" id="SJAG_05327"/>
    </source>
</evidence>
<evidence type="ECO:0000256" key="1">
    <source>
        <dbReference type="ARBA" id="ARBA00004477"/>
    </source>
</evidence>
<dbReference type="AlphaFoldDB" id="B6K695"/>
<keyword evidence="16" id="KW-1185">Reference proteome</keyword>
<evidence type="ECO:0000256" key="2">
    <source>
        <dbReference type="ARBA" id="ARBA00004687"/>
    </source>
</evidence>
<protein>
    <recommendedName>
        <fullName evidence="12">Mannosyltransferase</fullName>
        <ecNumber evidence="12">2.4.1.-</ecNumber>
    </recommendedName>
</protein>
<keyword evidence="7 12" id="KW-0812">Transmembrane</keyword>
<dbReference type="STRING" id="402676.B6K695"/>
<dbReference type="GO" id="GO:0005789">
    <property type="term" value="C:endoplasmic reticulum membrane"/>
    <property type="evidence" value="ECO:0000318"/>
    <property type="project" value="GO_Central"/>
</dbReference>
<comment type="similarity">
    <text evidence="3">Belongs to the glycosyltransferase 22 family. PIGB subfamily.</text>
</comment>
<dbReference type="eggNOG" id="KOG1771">
    <property type="taxonomic scope" value="Eukaryota"/>
</dbReference>
<dbReference type="UniPathway" id="UPA00196"/>
<comment type="pathway">
    <text evidence="2">Glycolipid biosynthesis; glycosylphosphatidylinositol-anchor biosynthesis.</text>
</comment>
<evidence type="ECO:0000256" key="12">
    <source>
        <dbReference type="RuleBase" id="RU363075"/>
    </source>
</evidence>
<gene>
    <name evidence="15" type="primary">gpi10</name>
    <name evidence="14" type="ORF">SJAG_05327</name>
</gene>
<name>B6K695_SCHJY</name>
<dbReference type="EC" id="2.4.1.-" evidence="12"/>
<dbReference type="GeneID" id="7050618"/>
<feature type="transmembrane region" description="Helical" evidence="12">
    <location>
        <begin position="317"/>
        <end position="337"/>
    </location>
</feature>
<keyword evidence="4" id="KW-0337">GPI-anchor biosynthesis</keyword>
<evidence type="ECO:0000313" key="14">
    <source>
        <dbReference type="EMBL" id="EEB09050.1"/>
    </source>
</evidence>
<dbReference type="PANTHER" id="PTHR22760:SF4">
    <property type="entry name" value="GPI MANNOSYLTRANSFERASE 3"/>
    <property type="match status" value="1"/>
</dbReference>
<dbReference type="Proteomes" id="UP000001744">
    <property type="component" value="Unassembled WGS sequence"/>
</dbReference>
<reference evidence="14 16" key="1">
    <citation type="journal article" date="2011" name="Science">
        <title>Comparative functional genomics of the fission yeasts.</title>
        <authorList>
            <person name="Rhind N."/>
            <person name="Chen Z."/>
            <person name="Yassour M."/>
            <person name="Thompson D.A."/>
            <person name="Haas B.J."/>
            <person name="Habib N."/>
            <person name="Wapinski I."/>
            <person name="Roy S."/>
            <person name="Lin M.F."/>
            <person name="Heiman D.I."/>
            <person name="Young S.K."/>
            <person name="Furuya K."/>
            <person name="Guo Y."/>
            <person name="Pidoux A."/>
            <person name="Chen H.M."/>
            <person name="Robbertse B."/>
            <person name="Goldberg J.M."/>
            <person name="Aoki K."/>
            <person name="Bayne E.H."/>
            <person name="Berlin A.M."/>
            <person name="Desjardins C.A."/>
            <person name="Dobbs E."/>
            <person name="Dukaj L."/>
            <person name="Fan L."/>
            <person name="FitzGerald M.G."/>
            <person name="French C."/>
            <person name="Gujja S."/>
            <person name="Hansen K."/>
            <person name="Keifenheim D."/>
            <person name="Levin J.Z."/>
            <person name="Mosher R.A."/>
            <person name="Mueller C.A."/>
            <person name="Pfiffner J."/>
            <person name="Priest M."/>
            <person name="Russ C."/>
            <person name="Smialowska A."/>
            <person name="Swoboda P."/>
            <person name="Sykes S.M."/>
            <person name="Vaughn M."/>
            <person name="Vengrova S."/>
            <person name="Yoder R."/>
            <person name="Zeng Q."/>
            <person name="Allshire R."/>
            <person name="Baulcombe D."/>
            <person name="Birren B.W."/>
            <person name="Brown W."/>
            <person name="Ekwall K."/>
            <person name="Kellis M."/>
            <person name="Leatherwood J."/>
            <person name="Levin H."/>
            <person name="Margalit H."/>
            <person name="Martienssen R."/>
            <person name="Nieduszynski C.A."/>
            <person name="Spatafora J.W."/>
            <person name="Friedman N."/>
            <person name="Dalgaard J.Z."/>
            <person name="Baumann P."/>
            <person name="Niki H."/>
            <person name="Regev A."/>
            <person name="Nusbaum C."/>
        </authorList>
    </citation>
    <scope>NUCLEOTIDE SEQUENCE [LARGE SCALE GENOMIC DNA]</scope>
    <source>
        <strain evidence="16">yFS275 / FY16936</strain>
    </source>
</reference>
<evidence type="ECO:0000256" key="9">
    <source>
        <dbReference type="ARBA" id="ARBA00022989"/>
    </source>
</evidence>
<evidence type="ECO:0000256" key="7">
    <source>
        <dbReference type="ARBA" id="ARBA00022692"/>
    </source>
</evidence>
<feature type="transmembrane region" description="Helical" evidence="12">
    <location>
        <begin position="113"/>
        <end position="129"/>
    </location>
</feature>
<feature type="transmembrane region" description="Helical" evidence="12">
    <location>
        <begin position="271"/>
        <end position="289"/>
    </location>
</feature>
<dbReference type="GO" id="GO:0000026">
    <property type="term" value="F:alpha-1,2-mannosyltransferase activity"/>
    <property type="evidence" value="ECO:0000318"/>
    <property type="project" value="GO_Central"/>
</dbReference>
<evidence type="ECO:0000256" key="5">
    <source>
        <dbReference type="ARBA" id="ARBA00022676"/>
    </source>
</evidence>
<feature type="transmembrane region" description="Helical" evidence="12">
    <location>
        <begin position="344"/>
        <end position="364"/>
    </location>
</feature>
<accession>B6K695</accession>
<evidence type="ECO:0000256" key="6">
    <source>
        <dbReference type="ARBA" id="ARBA00022679"/>
    </source>
</evidence>
<feature type="transmembrane region" description="Helical" evidence="12">
    <location>
        <begin position="171"/>
        <end position="195"/>
    </location>
</feature>
<evidence type="ECO:0000313" key="16">
    <source>
        <dbReference type="Proteomes" id="UP000001744"/>
    </source>
</evidence>
<proteinExistence type="inferred from homology"/>
<dbReference type="VEuPathDB" id="FungiDB:SJAG_05327"/>
<feature type="chain" id="PRO_5002847572" description="Mannosyltransferase" evidence="13">
    <location>
        <begin position="20"/>
        <end position="501"/>
    </location>
</feature>
<evidence type="ECO:0000256" key="8">
    <source>
        <dbReference type="ARBA" id="ARBA00022824"/>
    </source>
</evidence>
<keyword evidence="9 12" id="KW-1133">Transmembrane helix</keyword>
<sequence>MNTRLALFILLFRWWNALWVQTFFQPDEFYQALEIAHNFVYGTGFVSWEWREGIRSAAHPLLFALVYKCLNLLHLDTVNSIFVAAPKLVQGTFAAITDVATFEFAKVRFGRRAAVWALVCSLLSFFNAYVSVRTFSSSLETTLTVLMFWQWELWQKAMKSRSTENVKIRHLLLFSLFFLLGFIIRPTNALFAIPIGLEWLYRLKKFSFRTFFPSTLSIVACLVLVTGLFLLNVYLDTWFYSRNIVPLISFLKFNVASGKSAIYGINTWHYYLTQGLPLICGFMLPFVLLGMTGRDYVRVLSILAPFSLLAHKEVRFVYPLSPILLSAAGYCISRCISRIRRQKIALVIFLLHSFIAFFLCRVHQAGVIEVMPTLKQLADANTTGVLLMPCHSTPWQSHLHSTLAETNWRFLTCEPSEYPSGEDIRFYEDMSAYLDAWENWPDYLVIFEERRPALEAYFAAHNLAYTQRARFFNSYIHDDSRRTGDVTVLRALRNNVNSVNN</sequence>
<keyword evidence="5 12" id="KW-0328">Glycosyltransferase</keyword>
<dbReference type="EMBL" id="KE651167">
    <property type="protein sequence ID" value="EEB09050.1"/>
    <property type="molecule type" value="Genomic_DNA"/>
</dbReference>
<dbReference type="PANTHER" id="PTHR22760">
    <property type="entry name" value="GLYCOSYLTRANSFERASE"/>
    <property type="match status" value="1"/>
</dbReference>
<keyword evidence="8 12" id="KW-0256">Endoplasmic reticulum</keyword>
<dbReference type="JaponicusDB" id="SJAG_05327">
    <property type="gene designation" value="gpi10"/>
</dbReference>
<dbReference type="GO" id="GO:0006506">
    <property type="term" value="P:GPI anchor biosynthetic process"/>
    <property type="evidence" value="ECO:0000318"/>
    <property type="project" value="GO_Central"/>
</dbReference>
<evidence type="ECO:0000256" key="10">
    <source>
        <dbReference type="ARBA" id="ARBA00023136"/>
    </source>
</evidence>
<comment type="subcellular location">
    <subcellularLocation>
        <location evidence="1 12">Endoplasmic reticulum membrane</location>
        <topology evidence="1 12">Multi-pass membrane protein</topology>
    </subcellularLocation>
</comment>
<dbReference type="OrthoDB" id="416834at2759"/>
<organism evidence="14 16">
    <name type="scientific">Schizosaccharomyces japonicus (strain yFS275 / FY16936)</name>
    <name type="common">Fission yeast</name>
    <dbReference type="NCBI Taxonomy" id="402676"/>
    <lineage>
        <taxon>Eukaryota</taxon>
        <taxon>Fungi</taxon>
        <taxon>Dikarya</taxon>
        <taxon>Ascomycota</taxon>
        <taxon>Taphrinomycotina</taxon>
        <taxon>Schizosaccharomycetes</taxon>
        <taxon>Schizosaccharomycetales</taxon>
        <taxon>Schizosaccharomycetaceae</taxon>
        <taxon>Schizosaccharomyces</taxon>
    </lineage>
</organism>
<dbReference type="RefSeq" id="XP_002175343.1">
    <property type="nucleotide sequence ID" value="XM_002175307.1"/>
</dbReference>
<evidence type="ECO:0000256" key="13">
    <source>
        <dbReference type="SAM" id="SignalP"/>
    </source>
</evidence>
<dbReference type="InterPro" id="IPR005599">
    <property type="entry name" value="GPI_mannosylTrfase"/>
</dbReference>
<feature type="signal peptide" evidence="13">
    <location>
        <begin position="1"/>
        <end position="19"/>
    </location>
</feature>
<evidence type="ECO:0000256" key="11">
    <source>
        <dbReference type="ARBA" id="ARBA00024708"/>
    </source>
</evidence>
<evidence type="ECO:0000256" key="3">
    <source>
        <dbReference type="ARBA" id="ARBA00006065"/>
    </source>
</evidence>
<keyword evidence="13" id="KW-0732">Signal</keyword>
<keyword evidence="10 12" id="KW-0472">Membrane</keyword>
<comment type="function">
    <text evidence="11">Mannosyltransferase involved in glycosylphosphatidylinositol-anchor biosynthesis. Transfers the third mannose to Man2-GlcN-acyl-PI during GPI precursor assembly.</text>
</comment>
<dbReference type="Pfam" id="PF03901">
    <property type="entry name" value="Glyco_transf_22"/>
    <property type="match status" value="1"/>
</dbReference>
<dbReference type="OMA" id="HHMVFNN"/>